<evidence type="ECO:0000313" key="3">
    <source>
        <dbReference type="Proteomes" id="UP000477779"/>
    </source>
</evidence>
<organism evidence="2 3">
    <name type="scientific">Micromonospora terminaliae</name>
    <dbReference type="NCBI Taxonomy" id="1914461"/>
    <lineage>
        <taxon>Bacteria</taxon>
        <taxon>Bacillati</taxon>
        <taxon>Actinomycetota</taxon>
        <taxon>Actinomycetes</taxon>
        <taxon>Micromonosporales</taxon>
        <taxon>Micromonosporaceae</taxon>
        <taxon>Micromonospora</taxon>
    </lineage>
</organism>
<dbReference type="Proteomes" id="UP000477779">
    <property type="component" value="Unassembled WGS sequence"/>
</dbReference>
<dbReference type="Gene3D" id="3.40.50.1820">
    <property type="entry name" value="alpha/beta hydrolase"/>
    <property type="match status" value="1"/>
</dbReference>
<dbReference type="EMBL" id="JAAHBZ010000005">
    <property type="protein sequence ID" value="NES28929.1"/>
    <property type="molecule type" value="Genomic_DNA"/>
</dbReference>
<dbReference type="SUPFAM" id="SSF53474">
    <property type="entry name" value="alpha/beta-Hydrolases"/>
    <property type="match status" value="1"/>
</dbReference>
<sequence length="287" mass="29835">MVTETDLQLADGRTLHVYDTGGSDRLAVFWHHGTPNIGAPPAPLFAAADRLGLRWISHDRPGYGGSTPLRGRDIASAAADVSAVADAMGVDRFATMGHSGGGPHALACAALRPDRVVAVVVGAGLAPYGADGLDWFAGMVPAGVASLRAAAAGRAAKEAHEASGAVYDPEFTPADLAALHGEWSWFDSVVGPATQAGPGGLIDDDLAYVHAWGFDPADVTSPVLLVHGERDGIAPVAHAEWLARRCPSAELRRYPDDGHISVLRHAGAALEWLRRRADEASAGSRQG</sequence>
<keyword evidence="2" id="KW-0378">Hydrolase</keyword>
<proteinExistence type="predicted"/>
<dbReference type="PANTHER" id="PTHR43433">
    <property type="entry name" value="HYDROLASE, ALPHA/BETA FOLD FAMILY PROTEIN"/>
    <property type="match status" value="1"/>
</dbReference>
<protein>
    <submittedName>
        <fullName evidence="2">Alpha/beta hydrolase</fullName>
    </submittedName>
</protein>
<dbReference type="Pfam" id="PF00561">
    <property type="entry name" value="Abhydrolase_1"/>
    <property type="match status" value="1"/>
</dbReference>
<dbReference type="InterPro" id="IPR050471">
    <property type="entry name" value="AB_hydrolase"/>
</dbReference>
<reference evidence="2 3" key="1">
    <citation type="submission" date="2020-02" db="EMBL/GenBank/DDBJ databases">
        <title>WGS of Micromonospora spp. isolated from hot spring.</title>
        <authorList>
            <person name="Thawai C."/>
        </authorList>
    </citation>
    <scope>NUCLEOTIDE SEQUENCE [LARGE SCALE GENOMIC DNA]</scope>
    <source>
        <strain evidence="2 3">TMS7</strain>
    </source>
</reference>
<feature type="domain" description="AB hydrolase-1" evidence="1">
    <location>
        <begin position="28"/>
        <end position="264"/>
    </location>
</feature>
<accession>A0AAJ2ZGQ3</accession>
<dbReference type="PANTHER" id="PTHR43433:SF10">
    <property type="entry name" value="AB HYDROLASE-1 DOMAIN-CONTAINING PROTEIN"/>
    <property type="match status" value="1"/>
</dbReference>
<evidence type="ECO:0000313" key="2">
    <source>
        <dbReference type="EMBL" id="NES28929.1"/>
    </source>
</evidence>
<comment type="caution">
    <text evidence="2">The sequence shown here is derived from an EMBL/GenBank/DDBJ whole genome shotgun (WGS) entry which is preliminary data.</text>
</comment>
<dbReference type="InterPro" id="IPR029058">
    <property type="entry name" value="AB_hydrolase_fold"/>
</dbReference>
<dbReference type="AlphaFoldDB" id="A0AAJ2ZGQ3"/>
<dbReference type="GO" id="GO:0016787">
    <property type="term" value="F:hydrolase activity"/>
    <property type="evidence" value="ECO:0007669"/>
    <property type="project" value="UniProtKB-KW"/>
</dbReference>
<name>A0AAJ2ZGQ3_9ACTN</name>
<evidence type="ECO:0000259" key="1">
    <source>
        <dbReference type="Pfam" id="PF00561"/>
    </source>
</evidence>
<gene>
    <name evidence="2" type="ORF">G3561_15420</name>
</gene>
<dbReference type="InterPro" id="IPR000073">
    <property type="entry name" value="AB_hydrolase_1"/>
</dbReference>
<dbReference type="PRINTS" id="PR00111">
    <property type="entry name" value="ABHYDROLASE"/>
</dbReference>
<dbReference type="RefSeq" id="WP_163636827.1">
    <property type="nucleotide sequence ID" value="NZ_JAAHBZ010000005.1"/>
</dbReference>